<dbReference type="Proteomes" id="UP001209878">
    <property type="component" value="Unassembled WGS sequence"/>
</dbReference>
<dbReference type="PANTHER" id="PTHR45828:SF33">
    <property type="entry name" value="DOMON DOMAIN-CONTAINING PROTEIN"/>
    <property type="match status" value="1"/>
</dbReference>
<sequence length="154" mass="16399">MRVTLIVMSSYVHVVMFALLAIIPATSGHGGGAPKSACVKMSPSHGEDVKAQSDSNPYTLKVDGHDISKGGTLKVCVTGRQFKGILLQMRAEGSETPVGTFNGTRGTLANDTKLMTCTADGDTVTHSKPTNKTSPTCFYWKAPDNEVPQKSHFV</sequence>
<comment type="caution">
    <text evidence="4">The sequence shown here is derived from an EMBL/GenBank/DDBJ whole genome shotgun (WGS) entry which is preliminary data.</text>
</comment>
<keyword evidence="5" id="KW-1185">Reference proteome</keyword>
<evidence type="ECO:0000313" key="4">
    <source>
        <dbReference type="EMBL" id="KAK2192234.1"/>
    </source>
</evidence>
<dbReference type="Gene3D" id="2.60.40.4060">
    <property type="entry name" value="Reeler domain"/>
    <property type="match status" value="1"/>
</dbReference>
<dbReference type="GO" id="GO:0016020">
    <property type="term" value="C:membrane"/>
    <property type="evidence" value="ECO:0007669"/>
    <property type="project" value="TreeGrafter"/>
</dbReference>
<evidence type="ECO:0000256" key="1">
    <source>
        <dbReference type="SAM" id="MobiDB-lite"/>
    </source>
</evidence>
<name>A0AAD9UJW3_RIDPI</name>
<protein>
    <recommendedName>
        <fullName evidence="3">Reelin domain-containing protein</fullName>
    </recommendedName>
</protein>
<dbReference type="CDD" id="cd08544">
    <property type="entry name" value="Reeler"/>
    <property type="match status" value="1"/>
</dbReference>
<proteinExistence type="predicted"/>
<dbReference type="InterPro" id="IPR051237">
    <property type="entry name" value="Ferric-chelate_Red/DefProt"/>
</dbReference>
<feature type="chain" id="PRO_5042082364" description="Reelin domain-containing protein" evidence="2">
    <location>
        <begin position="29"/>
        <end position="154"/>
    </location>
</feature>
<reference evidence="4" key="1">
    <citation type="journal article" date="2023" name="Mol. Biol. Evol.">
        <title>Third-Generation Sequencing Reveals the Adaptive Role of the Epigenome in Three Deep-Sea Polychaetes.</title>
        <authorList>
            <person name="Perez M."/>
            <person name="Aroh O."/>
            <person name="Sun Y."/>
            <person name="Lan Y."/>
            <person name="Juniper S.K."/>
            <person name="Young C.R."/>
            <person name="Angers B."/>
            <person name="Qian P.Y."/>
        </authorList>
    </citation>
    <scope>NUCLEOTIDE SEQUENCE</scope>
    <source>
        <strain evidence="4">R07B-5</strain>
    </source>
</reference>
<keyword evidence="2" id="KW-0732">Signal</keyword>
<evidence type="ECO:0000256" key="2">
    <source>
        <dbReference type="SAM" id="SignalP"/>
    </source>
</evidence>
<dbReference type="InterPro" id="IPR042307">
    <property type="entry name" value="Reeler_sf"/>
</dbReference>
<gene>
    <name evidence="4" type="ORF">NP493_36g03013</name>
</gene>
<evidence type="ECO:0000313" key="5">
    <source>
        <dbReference type="Proteomes" id="UP001209878"/>
    </source>
</evidence>
<feature type="region of interest" description="Disordered" evidence="1">
    <location>
        <begin position="28"/>
        <end position="54"/>
    </location>
</feature>
<dbReference type="EMBL" id="JAODUO010000036">
    <property type="protein sequence ID" value="KAK2192234.1"/>
    <property type="molecule type" value="Genomic_DNA"/>
</dbReference>
<organism evidence="4 5">
    <name type="scientific">Ridgeia piscesae</name>
    <name type="common">Tubeworm</name>
    <dbReference type="NCBI Taxonomy" id="27915"/>
    <lineage>
        <taxon>Eukaryota</taxon>
        <taxon>Metazoa</taxon>
        <taxon>Spiralia</taxon>
        <taxon>Lophotrochozoa</taxon>
        <taxon>Annelida</taxon>
        <taxon>Polychaeta</taxon>
        <taxon>Sedentaria</taxon>
        <taxon>Canalipalpata</taxon>
        <taxon>Sabellida</taxon>
        <taxon>Siboglinidae</taxon>
        <taxon>Ridgeia</taxon>
    </lineage>
</organism>
<dbReference type="AlphaFoldDB" id="A0AAD9UJW3"/>
<feature type="signal peptide" evidence="2">
    <location>
        <begin position="1"/>
        <end position="28"/>
    </location>
</feature>
<feature type="domain" description="Reelin" evidence="3">
    <location>
        <begin position="23"/>
        <end position="154"/>
    </location>
</feature>
<evidence type="ECO:0000259" key="3">
    <source>
        <dbReference type="PROSITE" id="PS51019"/>
    </source>
</evidence>
<dbReference type="InterPro" id="IPR002861">
    <property type="entry name" value="Reeler_dom"/>
</dbReference>
<dbReference type="PANTHER" id="PTHR45828">
    <property type="entry name" value="CYTOCHROME B561/FERRIC REDUCTASE TRANSMEMBRANE"/>
    <property type="match status" value="1"/>
</dbReference>
<dbReference type="PROSITE" id="PS51019">
    <property type="entry name" value="REELIN"/>
    <property type="match status" value="1"/>
</dbReference>
<accession>A0AAD9UJW3</accession>
<dbReference type="Pfam" id="PF02014">
    <property type="entry name" value="Reeler"/>
    <property type="match status" value="1"/>
</dbReference>